<accession>A0AA38CAE9</accession>
<dbReference type="FunFam" id="3.40.50.2000:FF:000078">
    <property type="entry name" value="Glycosyltransferase"/>
    <property type="match status" value="1"/>
</dbReference>
<evidence type="ECO:0000256" key="1">
    <source>
        <dbReference type="ARBA" id="ARBA00009995"/>
    </source>
</evidence>
<dbReference type="Pfam" id="PF00201">
    <property type="entry name" value="UDPGT"/>
    <property type="match status" value="1"/>
</dbReference>
<evidence type="ECO:0000256" key="4">
    <source>
        <dbReference type="RuleBase" id="RU003718"/>
    </source>
</evidence>
<dbReference type="GO" id="GO:0080044">
    <property type="term" value="F:quercetin 7-O-glucosyltransferase activity"/>
    <property type="evidence" value="ECO:0007669"/>
    <property type="project" value="TreeGrafter"/>
</dbReference>
<comment type="caution">
    <text evidence="6">The sequence shown here is derived from an EMBL/GenBank/DDBJ whole genome shotgun (WGS) entry which is preliminary data.</text>
</comment>
<dbReference type="Proteomes" id="UP000824469">
    <property type="component" value="Unassembled WGS sequence"/>
</dbReference>
<dbReference type="PROSITE" id="PS00375">
    <property type="entry name" value="UDPGT"/>
    <property type="match status" value="1"/>
</dbReference>
<dbReference type="PANTHER" id="PTHR11926:SF1412">
    <property type="entry name" value="UDP-GLYCOSYLTRANSFERASE 83A1-LIKE"/>
    <property type="match status" value="1"/>
</dbReference>
<dbReference type="SUPFAM" id="SSF53756">
    <property type="entry name" value="UDP-Glycosyltransferase/glycogen phosphorylase"/>
    <property type="match status" value="1"/>
</dbReference>
<evidence type="ECO:0000313" key="7">
    <source>
        <dbReference type="Proteomes" id="UP000824469"/>
    </source>
</evidence>
<keyword evidence="7" id="KW-1185">Reference proteome</keyword>
<dbReference type="CDD" id="cd03784">
    <property type="entry name" value="GT1_Gtf-like"/>
    <property type="match status" value="1"/>
</dbReference>
<dbReference type="InterPro" id="IPR002213">
    <property type="entry name" value="UDP_glucos_trans"/>
</dbReference>
<protein>
    <recommendedName>
        <fullName evidence="5">Glycosyltransferase</fullName>
        <ecNumber evidence="5">2.4.1.-</ecNumber>
    </recommendedName>
</protein>
<dbReference type="Gene3D" id="3.40.50.2000">
    <property type="entry name" value="Glycogen Phosphorylase B"/>
    <property type="match status" value="2"/>
</dbReference>
<dbReference type="EMBL" id="JAHRHJ020000854">
    <property type="protein sequence ID" value="KAH9293674.1"/>
    <property type="molecule type" value="Genomic_DNA"/>
</dbReference>
<evidence type="ECO:0000256" key="2">
    <source>
        <dbReference type="ARBA" id="ARBA00022676"/>
    </source>
</evidence>
<dbReference type="AlphaFoldDB" id="A0AA38CAE9"/>
<comment type="similarity">
    <text evidence="1 4">Belongs to the UDP-glycosyltransferase family.</text>
</comment>
<dbReference type="InterPro" id="IPR035595">
    <property type="entry name" value="UDP_glycos_trans_CS"/>
</dbReference>
<reference evidence="6 7" key="1">
    <citation type="journal article" date="2021" name="Nat. Plants">
        <title>The Taxus genome provides insights into paclitaxel biosynthesis.</title>
        <authorList>
            <person name="Xiong X."/>
            <person name="Gou J."/>
            <person name="Liao Q."/>
            <person name="Li Y."/>
            <person name="Zhou Q."/>
            <person name="Bi G."/>
            <person name="Li C."/>
            <person name="Du R."/>
            <person name="Wang X."/>
            <person name="Sun T."/>
            <person name="Guo L."/>
            <person name="Liang H."/>
            <person name="Lu P."/>
            <person name="Wu Y."/>
            <person name="Zhang Z."/>
            <person name="Ro D.K."/>
            <person name="Shang Y."/>
            <person name="Huang S."/>
            <person name="Yan J."/>
        </authorList>
    </citation>
    <scope>NUCLEOTIDE SEQUENCE [LARGE SCALE GENOMIC DNA]</scope>
    <source>
        <strain evidence="6">Ta-2019</strain>
    </source>
</reference>
<name>A0AA38CAE9_TAXCH</name>
<dbReference type="GO" id="GO:0080043">
    <property type="term" value="F:quercetin 3-O-glucosyltransferase activity"/>
    <property type="evidence" value="ECO:0007669"/>
    <property type="project" value="TreeGrafter"/>
</dbReference>
<dbReference type="OMA" id="DGISCEN"/>
<keyword evidence="3 4" id="KW-0808">Transferase</keyword>
<gene>
    <name evidence="6" type="ORF">KI387_041114</name>
</gene>
<proteinExistence type="inferred from homology"/>
<keyword evidence="2 4" id="KW-0328">Glycosyltransferase</keyword>
<organism evidence="6 7">
    <name type="scientific">Taxus chinensis</name>
    <name type="common">Chinese yew</name>
    <name type="synonym">Taxus wallichiana var. chinensis</name>
    <dbReference type="NCBI Taxonomy" id="29808"/>
    <lineage>
        <taxon>Eukaryota</taxon>
        <taxon>Viridiplantae</taxon>
        <taxon>Streptophyta</taxon>
        <taxon>Embryophyta</taxon>
        <taxon>Tracheophyta</taxon>
        <taxon>Spermatophyta</taxon>
        <taxon>Pinopsida</taxon>
        <taxon>Pinidae</taxon>
        <taxon>Conifers II</taxon>
        <taxon>Cupressales</taxon>
        <taxon>Taxaceae</taxon>
        <taxon>Taxus</taxon>
    </lineage>
</organism>
<dbReference type="EC" id="2.4.1.-" evidence="5"/>
<sequence>MASSSCTRPHAVLVPFPAQGHVNPMMRFAQKLLHHGFTISFVNTDYNHARILQANGSSHKSVSENDFSDIRWVVVPDGLPHGDSRTDIAKMCHVTETVIVSFVDKLIGDLKEQDPEQDICLVTDTMASTALDAAKRHRIPMAALFTSMTAVYALLYNLPNLVATSAIPANGVPEVFQMVKYLPSMETLCSAHLPWVPGFTAAQQEFLFHFTERYMERVRELKWVLFNSFYYLEAPVIDSLVSQGASICTIGPFVQNGNGQSETEPVGFWAEEPECLEWLDKQSPKSVIYVAFGSLAILNQRQLEEFALGLEATQRPFLWVLRSDLMDGTSVVLPPAFVEATRERACFVSWSPQLQVLSNPSVACFFTHCGWNSVVESISVGVPMLCWPYFADQFLNCVYVVEAWKIGLLLNAKKDGVIERKEVERAVERLLEDNEMKTRVTKLSQKAKDAFNDESGSSNANFTGFINAMKEKICVRSDS</sequence>
<evidence type="ECO:0000256" key="3">
    <source>
        <dbReference type="ARBA" id="ARBA00022679"/>
    </source>
</evidence>
<evidence type="ECO:0000313" key="6">
    <source>
        <dbReference type="EMBL" id="KAH9293674.1"/>
    </source>
</evidence>
<evidence type="ECO:0000256" key="5">
    <source>
        <dbReference type="RuleBase" id="RU362057"/>
    </source>
</evidence>
<dbReference type="PANTHER" id="PTHR11926">
    <property type="entry name" value="GLUCOSYL/GLUCURONOSYL TRANSFERASES"/>
    <property type="match status" value="1"/>
</dbReference>